<comment type="caution">
    <text evidence="1">The sequence shown here is derived from an EMBL/GenBank/DDBJ whole genome shotgun (WGS) entry which is preliminary data.</text>
</comment>
<gene>
    <name evidence="1" type="ORF">JZM24_07970</name>
</gene>
<proteinExistence type="predicted"/>
<protein>
    <submittedName>
        <fullName evidence="1">Uncharacterized protein</fullName>
    </submittedName>
</protein>
<dbReference type="RefSeq" id="WP_215669260.1">
    <property type="nucleotide sequence ID" value="NZ_JAFJYC010000001.1"/>
</dbReference>
<organism evidence="1 2">
    <name type="scientific">Candidatus Sodalis endolongispinus</name>
    <dbReference type="NCBI Taxonomy" id="2812662"/>
    <lineage>
        <taxon>Bacteria</taxon>
        <taxon>Pseudomonadati</taxon>
        <taxon>Pseudomonadota</taxon>
        <taxon>Gammaproteobacteria</taxon>
        <taxon>Enterobacterales</taxon>
        <taxon>Bruguierivoracaceae</taxon>
        <taxon>Sodalis</taxon>
    </lineage>
</organism>
<keyword evidence="2" id="KW-1185">Reference proteome</keyword>
<accession>A0ABS5YC03</accession>
<evidence type="ECO:0000313" key="2">
    <source>
        <dbReference type="Proteomes" id="UP000811282"/>
    </source>
</evidence>
<dbReference type="EMBL" id="JAFJYC010000001">
    <property type="protein sequence ID" value="MBT9432075.1"/>
    <property type="molecule type" value="Genomic_DNA"/>
</dbReference>
<dbReference type="Proteomes" id="UP000811282">
    <property type="component" value="Unassembled WGS sequence"/>
</dbReference>
<name>A0ABS5YC03_9GAMM</name>
<evidence type="ECO:0000313" key="1">
    <source>
        <dbReference type="EMBL" id="MBT9432075.1"/>
    </source>
</evidence>
<reference evidence="1 2" key="1">
    <citation type="journal article" date="2021" name="Genome Biol. Evol.">
        <title>The evolution of interdependence in a four-way mealybug symbiosis.</title>
        <authorList>
            <person name="Garber A.I."/>
            <person name="Kupper M."/>
            <person name="Laetsch D.R."/>
            <person name="Weldon S.R."/>
            <person name="Ladinsky M.S."/>
            <person name="Bjorkman P.J."/>
            <person name="McCutcheon J.P."/>
        </authorList>
    </citation>
    <scope>NUCLEOTIDE SEQUENCE [LARGE SCALE GENOMIC DNA]</scope>
    <source>
        <strain evidence="1">SOD</strain>
    </source>
</reference>
<sequence length="65" mass="7177">MSRQYKIAYEWQEGGHHLLQEVIVESDNELTIASDEVTEALKKAAAHSANQPQAAVTILSVVPYP</sequence>